<evidence type="ECO:0000313" key="3">
    <source>
        <dbReference type="Proteomes" id="UP001449657"/>
    </source>
</evidence>
<accession>A0ABZ2Z6M7</accession>
<evidence type="ECO:0000259" key="1">
    <source>
        <dbReference type="Pfam" id="PF00535"/>
    </source>
</evidence>
<gene>
    <name evidence="2" type="ORF">WJU22_06890</name>
</gene>
<feature type="domain" description="Glycosyltransferase 2-like" evidence="1">
    <location>
        <begin position="4"/>
        <end position="118"/>
    </location>
</feature>
<dbReference type="Pfam" id="PF00535">
    <property type="entry name" value="Glycos_transf_2"/>
    <property type="match status" value="1"/>
</dbReference>
<evidence type="ECO:0000313" key="2">
    <source>
        <dbReference type="EMBL" id="WZN47901.1"/>
    </source>
</evidence>
<proteinExistence type="predicted"/>
<dbReference type="Gene3D" id="3.90.550.10">
    <property type="entry name" value="Spore Coat Polysaccharide Biosynthesis Protein SpsA, Chain A"/>
    <property type="match status" value="1"/>
</dbReference>
<dbReference type="CDD" id="cd00761">
    <property type="entry name" value="Glyco_tranf_GTA_type"/>
    <property type="match status" value="1"/>
</dbReference>
<keyword evidence="2" id="KW-0808">Transferase</keyword>
<dbReference type="EMBL" id="CP150096">
    <property type="protein sequence ID" value="WZN47901.1"/>
    <property type="molecule type" value="Genomic_DNA"/>
</dbReference>
<sequence length="289" mass="33402">MKVSICVIIYNHGKYIRQCLESILAQQTDFPVELIISDDKSKDDSVHQVNSLLASIDIPPQISIVRLFHEQNMGMNLNWRSAIERATGEYITIIEGDDYWEGTNKLATQIAFLETHPQYSGAANETRVLHMQTGQYTSFTAARYKNGPMPEAFGMEEYLASDCLCHTSSLVYRNVFCGKPLPDLVNTSMTLDQAIFTLFNEQNLIRYFNEPWSVYRVHPAGITQSSRHRNIKLVTQNQIQMFMALDKATDQRFGDTLKNKVKKLRFELVRIKLYLPHMKRWLLKNLRSQ</sequence>
<dbReference type="GO" id="GO:0016757">
    <property type="term" value="F:glycosyltransferase activity"/>
    <property type="evidence" value="ECO:0007669"/>
    <property type="project" value="UniProtKB-KW"/>
</dbReference>
<dbReference type="PANTHER" id="PTHR22916">
    <property type="entry name" value="GLYCOSYLTRANSFERASE"/>
    <property type="match status" value="1"/>
</dbReference>
<dbReference type="InterPro" id="IPR001173">
    <property type="entry name" value="Glyco_trans_2-like"/>
</dbReference>
<reference evidence="2 3" key="1">
    <citation type="submission" date="2024-03" db="EMBL/GenBank/DDBJ databases">
        <title>Chitinophaga caseinilytica sp. nov., a casein hydrolysing bacterium isolated from forest soil.</title>
        <authorList>
            <person name="Lee D.S."/>
            <person name="Han D.M."/>
            <person name="Baek J.H."/>
            <person name="Choi D.G."/>
            <person name="Jeon J.H."/>
            <person name="Jeon C.O."/>
        </authorList>
    </citation>
    <scope>NUCLEOTIDE SEQUENCE [LARGE SCALE GENOMIC DNA]</scope>
    <source>
        <strain evidence="2 3">KACC 19118</strain>
    </source>
</reference>
<protein>
    <submittedName>
        <fullName evidence="2">Glycosyltransferase family A protein</fullName>
        <ecNumber evidence="2">2.4.-.-</ecNumber>
    </submittedName>
</protein>
<dbReference type="PANTHER" id="PTHR22916:SF3">
    <property type="entry name" value="UDP-GLCNAC:BETAGAL BETA-1,3-N-ACETYLGLUCOSAMINYLTRANSFERASE-LIKE PROTEIN 1"/>
    <property type="match status" value="1"/>
</dbReference>
<dbReference type="Proteomes" id="UP001449657">
    <property type="component" value="Chromosome"/>
</dbReference>
<dbReference type="SUPFAM" id="SSF53448">
    <property type="entry name" value="Nucleotide-diphospho-sugar transferases"/>
    <property type="match status" value="1"/>
</dbReference>
<keyword evidence="2" id="KW-0328">Glycosyltransferase</keyword>
<organism evidence="2 3">
    <name type="scientific">Chitinophaga caseinilytica</name>
    <dbReference type="NCBI Taxonomy" id="2267521"/>
    <lineage>
        <taxon>Bacteria</taxon>
        <taxon>Pseudomonadati</taxon>
        <taxon>Bacteroidota</taxon>
        <taxon>Chitinophagia</taxon>
        <taxon>Chitinophagales</taxon>
        <taxon>Chitinophagaceae</taxon>
        <taxon>Chitinophaga</taxon>
    </lineage>
</organism>
<dbReference type="InterPro" id="IPR029044">
    <property type="entry name" value="Nucleotide-diphossugar_trans"/>
</dbReference>
<keyword evidence="3" id="KW-1185">Reference proteome</keyword>
<name>A0ABZ2Z6M7_9BACT</name>
<dbReference type="RefSeq" id="WP_341842511.1">
    <property type="nucleotide sequence ID" value="NZ_CP149792.1"/>
</dbReference>
<dbReference type="EC" id="2.4.-.-" evidence="2"/>